<evidence type="ECO:0000256" key="4">
    <source>
        <dbReference type="RuleBase" id="RU000363"/>
    </source>
</evidence>
<dbReference type="GO" id="GO:0016616">
    <property type="term" value="F:oxidoreductase activity, acting on the CH-OH group of donors, NAD or NADP as acceptor"/>
    <property type="evidence" value="ECO:0007669"/>
    <property type="project" value="InterPro"/>
</dbReference>
<dbReference type="InterPro" id="IPR045313">
    <property type="entry name" value="CBR1-like"/>
</dbReference>
<evidence type="ECO:0000313" key="5">
    <source>
        <dbReference type="EMBL" id="QBD75754.1"/>
    </source>
</evidence>
<name>A0A4P6JKR0_KTERU</name>
<dbReference type="InterPro" id="IPR036291">
    <property type="entry name" value="NAD(P)-bd_dom_sf"/>
</dbReference>
<protein>
    <submittedName>
        <fullName evidence="5">SDR family oxidoreductase</fullName>
    </submittedName>
</protein>
<comment type="similarity">
    <text evidence="1 4">Belongs to the short-chain dehydrogenases/reductases (SDR) family.</text>
</comment>
<evidence type="ECO:0000256" key="3">
    <source>
        <dbReference type="ARBA" id="ARBA00023002"/>
    </source>
</evidence>
<dbReference type="PANTHER" id="PTHR43490:SF99">
    <property type="entry name" value="SHORT-CHAIN DEHYDROGENASE_REDUCTASE"/>
    <property type="match status" value="1"/>
</dbReference>
<evidence type="ECO:0000256" key="1">
    <source>
        <dbReference type="ARBA" id="ARBA00006484"/>
    </source>
</evidence>
<dbReference type="PRINTS" id="PR00080">
    <property type="entry name" value="SDRFAMILY"/>
</dbReference>
<dbReference type="Pfam" id="PF00106">
    <property type="entry name" value="adh_short"/>
    <property type="match status" value="1"/>
</dbReference>
<organism evidence="5 6">
    <name type="scientific">Ktedonosporobacter rubrisoli</name>
    <dbReference type="NCBI Taxonomy" id="2509675"/>
    <lineage>
        <taxon>Bacteria</taxon>
        <taxon>Bacillati</taxon>
        <taxon>Chloroflexota</taxon>
        <taxon>Ktedonobacteria</taxon>
        <taxon>Ktedonobacterales</taxon>
        <taxon>Ktedonosporobacteraceae</taxon>
        <taxon>Ktedonosporobacter</taxon>
    </lineage>
</organism>
<dbReference type="Proteomes" id="UP000290365">
    <property type="component" value="Chromosome"/>
</dbReference>
<dbReference type="KEGG" id="kbs:EPA93_06935"/>
<dbReference type="InterPro" id="IPR020904">
    <property type="entry name" value="Sc_DH/Rdtase_CS"/>
</dbReference>
<dbReference type="PROSITE" id="PS00061">
    <property type="entry name" value="ADH_SHORT"/>
    <property type="match status" value="1"/>
</dbReference>
<reference evidence="5 6" key="1">
    <citation type="submission" date="2019-01" db="EMBL/GenBank/DDBJ databases">
        <title>Ktedonosporobacter rubrisoli SCAWS-G2.</title>
        <authorList>
            <person name="Huang Y."/>
            <person name="Yan B."/>
        </authorList>
    </citation>
    <scope>NUCLEOTIDE SEQUENCE [LARGE SCALE GENOMIC DNA]</scope>
    <source>
        <strain evidence="5 6">SCAWS-G2</strain>
    </source>
</reference>
<dbReference type="InterPro" id="IPR002347">
    <property type="entry name" value="SDR_fam"/>
</dbReference>
<dbReference type="SUPFAM" id="SSF51735">
    <property type="entry name" value="NAD(P)-binding Rossmann-fold domains"/>
    <property type="match status" value="1"/>
</dbReference>
<keyword evidence="2" id="KW-0521">NADP</keyword>
<dbReference type="PANTHER" id="PTHR43490">
    <property type="entry name" value="(+)-NEOMENTHOL DEHYDROGENASE"/>
    <property type="match status" value="1"/>
</dbReference>
<dbReference type="CDD" id="cd05324">
    <property type="entry name" value="carb_red_PTCR-like_SDR_c"/>
    <property type="match status" value="1"/>
</dbReference>
<accession>A0A4P6JKR0</accession>
<dbReference type="EMBL" id="CP035758">
    <property type="protein sequence ID" value="QBD75754.1"/>
    <property type="molecule type" value="Genomic_DNA"/>
</dbReference>
<keyword evidence="6" id="KW-1185">Reference proteome</keyword>
<dbReference type="PRINTS" id="PR00081">
    <property type="entry name" value="GDHRDH"/>
</dbReference>
<dbReference type="RefSeq" id="WP_129886351.1">
    <property type="nucleotide sequence ID" value="NZ_CP035758.1"/>
</dbReference>
<evidence type="ECO:0000313" key="6">
    <source>
        <dbReference type="Proteomes" id="UP000290365"/>
    </source>
</evidence>
<sequence>MPQPQKIALITGANQGIGLEVARQLGKQNILVLIGSRNWTRGKEAAQQLVAERIEAQAIQLDVTDQQSIEEAARQINDSYGRLDILVNNAAIAPVQDSQPKERPLDKIRAIFETNVFGLFAVTQAMLPLLHRSSAGRIVNVSSGLASLGTLSNAPAAALRPFSWPYPSSKTAVNSITIFLAKQLEQSAIKVNAVDPGRTATAMNPQATRTPAQAAQTIVHYATLASDGPSGGFFGEAGSLPW</sequence>
<dbReference type="Gene3D" id="3.40.50.720">
    <property type="entry name" value="NAD(P)-binding Rossmann-like Domain"/>
    <property type="match status" value="1"/>
</dbReference>
<evidence type="ECO:0000256" key="2">
    <source>
        <dbReference type="ARBA" id="ARBA00022857"/>
    </source>
</evidence>
<proteinExistence type="inferred from homology"/>
<dbReference type="OrthoDB" id="5786478at2"/>
<keyword evidence="3" id="KW-0560">Oxidoreductase</keyword>
<gene>
    <name evidence="5" type="ORF">EPA93_06935</name>
</gene>
<dbReference type="AlphaFoldDB" id="A0A4P6JKR0"/>